<gene>
    <name evidence="2" type="ORF">R1flu_005426</name>
</gene>
<feature type="region of interest" description="Disordered" evidence="1">
    <location>
        <begin position="1"/>
        <end position="145"/>
    </location>
</feature>
<protein>
    <submittedName>
        <fullName evidence="2">Uncharacterized protein</fullName>
    </submittedName>
</protein>
<evidence type="ECO:0000313" key="3">
    <source>
        <dbReference type="Proteomes" id="UP001605036"/>
    </source>
</evidence>
<evidence type="ECO:0000256" key="1">
    <source>
        <dbReference type="SAM" id="MobiDB-lite"/>
    </source>
</evidence>
<comment type="caution">
    <text evidence="2">The sequence shown here is derived from an EMBL/GenBank/DDBJ whole genome shotgun (WGS) entry which is preliminary data.</text>
</comment>
<accession>A0ABD1YT62</accession>
<evidence type="ECO:0000313" key="2">
    <source>
        <dbReference type="EMBL" id="KAL2633947.1"/>
    </source>
</evidence>
<proteinExistence type="predicted"/>
<feature type="compositionally biased region" description="Basic and acidic residues" evidence="1">
    <location>
        <begin position="1"/>
        <end position="34"/>
    </location>
</feature>
<organism evidence="2 3">
    <name type="scientific">Riccia fluitans</name>
    <dbReference type="NCBI Taxonomy" id="41844"/>
    <lineage>
        <taxon>Eukaryota</taxon>
        <taxon>Viridiplantae</taxon>
        <taxon>Streptophyta</taxon>
        <taxon>Embryophyta</taxon>
        <taxon>Marchantiophyta</taxon>
        <taxon>Marchantiopsida</taxon>
        <taxon>Marchantiidae</taxon>
        <taxon>Marchantiales</taxon>
        <taxon>Ricciaceae</taxon>
        <taxon>Riccia</taxon>
    </lineage>
</organism>
<feature type="compositionally biased region" description="Basic and acidic residues" evidence="1">
    <location>
        <begin position="60"/>
        <end position="73"/>
    </location>
</feature>
<sequence>MKWLSSKDEKKLGFVYDKDKEPSSPKVDEVRVEPEDVLAVETLAKAPDNEDEPATVEPVPYKDDPNTKVEPKLQRSKRRRSSPLTSTDKPKARKKSKMTKKGPVELSDESQEAKREEETVLAEDTSQAPKTDDIENVKRSMVFGV</sequence>
<feature type="compositionally biased region" description="Basic residues" evidence="1">
    <location>
        <begin position="91"/>
        <end position="100"/>
    </location>
</feature>
<dbReference type="EMBL" id="JBHFFA010000003">
    <property type="protein sequence ID" value="KAL2633947.1"/>
    <property type="molecule type" value="Genomic_DNA"/>
</dbReference>
<name>A0ABD1YT62_9MARC</name>
<dbReference type="Proteomes" id="UP001605036">
    <property type="component" value="Unassembled WGS sequence"/>
</dbReference>
<dbReference type="AlphaFoldDB" id="A0ABD1YT62"/>
<keyword evidence="3" id="KW-1185">Reference proteome</keyword>
<reference evidence="2 3" key="1">
    <citation type="submission" date="2024-09" db="EMBL/GenBank/DDBJ databases">
        <title>Chromosome-scale assembly of Riccia fluitans.</title>
        <authorList>
            <person name="Paukszto L."/>
            <person name="Sawicki J."/>
            <person name="Karawczyk K."/>
            <person name="Piernik-Szablinska J."/>
            <person name="Szczecinska M."/>
            <person name="Mazdziarz M."/>
        </authorList>
    </citation>
    <scope>NUCLEOTIDE SEQUENCE [LARGE SCALE GENOMIC DNA]</scope>
    <source>
        <strain evidence="2">Rf_01</strain>
        <tissue evidence="2">Aerial parts of the thallus</tissue>
    </source>
</reference>